<evidence type="ECO:0000313" key="2">
    <source>
        <dbReference type="Proteomes" id="UP000828048"/>
    </source>
</evidence>
<evidence type="ECO:0000313" key="1">
    <source>
        <dbReference type="EMBL" id="KAH7847822.1"/>
    </source>
</evidence>
<protein>
    <submittedName>
        <fullName evidence="1">Uncharacterized protein</fullName>
    </submittedName>
</protein>
<gene>
    <name evidence="1" type="ORF">Vadar_030601</name>
</gene>
<sequence length="328" mass="37188">MALMLDNCESILLSLDSPHGHHKSSSVPAPFLIKTYQLVDDPTTDHIVSWGDDHTTFVVWRPSDFARDLLPNYFKHNNFSSFVRQLNTYGFRKIVPDRWEFANEFFRKGEKHLLCEIHRRKTSHPSQLAATNHNHHNYPHSPTACGPAFYPYSTQISISPPDSSDDWSDSPPFTAASGVSSYIHNTSSSATSLSEDNERLRRSNNMLMSEIAHMRKLYNDIIYFVQNHVKPVAPSNNFPIATPPPMMGTQNYYNQVQAARPFDYANGDSTMESEISTAGTKLFGVNLQSKKKRLHADYCSSDFEISKSRLVLEKDDLGLNLMRPPSPC</sequence>
<comment type="caution">
    <text evidence="1">The sequence shown here is derived from an EMBL/GenBank/DDBJ whole genome shotgun (WGS) entry which is preliminary data.</text>
</comment>
<organism evidence="1 2">
    <name type="scientific">Vaccinium darrowii</name>
    <dbReference type="NCBI Taxonomy" id="229202"/>
    <lineage>
        <taxon>Eukaryota</taxon>
        <taxon>Viridiplantae</taxon>
        <taxon>Streptophyta</taxon>
        <taxon>Embryophyta</taxon>
        <taxon>Tracheophyta</taxon>
        <taxon>Spermatophyta</taxon>
        <taxon>Magnoliopsida</taxon>
        <taxon>eudicotyledons</taxon>
        <taxon>Gunneridae</taxon>
        <taxon>Pentapetalae</taxon>
        <taxon>asterids</taxon>
        <taxon>Ericales</taxon>
        <taxon>Ericaceae</taxon>
        <taxon>Vaccinioideae</taxon>
        <taxon>Vaccinieae</taxon>
        <taxon>Vaccinium</taxon>
    </lineage>
</organism>
<keyword evidence="2" id="KW-1185">Reference proteome</keyword>
<dbReference type="Proteomes" id="UP000828048">
    <property type="component" value="Chromosome 5"/>
</dbReference>
<name>A0ACB7Y3F8_9ERIC</name>
<dbReference type="EMBL" id="CM037155">
    <property type="protein sequence ID" value="KAH7847822.1"/>
    <property type="molecule type" value="Genomic_DNA"/>
</dbReference>
<reference evidence="1 2" key="1">
    <citation type="journal article" date="2021" name="Hortic Res">
        <title>High-quality reference genome and annotation aids understanding of berry development for evergreen blueberry (Vaccinium darrowii).</title>
        <authorList>
            <person name="Yu J."/>
            <person name="Hulse-Kemp A.M."/>
            <person name="Babiker E."/>
            <person name="Staton M."/>
        </authorList>
    </citation>
    <scope>NUCLEOTIDE SEQUENCE [LARGE SCALE GENOMIC DNA]</scope>
    <source>
        <strain evidence="2">cv. NJ 8807/NJ 8810</strain>
        <tissue evidence="1">Young leaf</tissue>
    </source>
</reference>
<proteinExistence type="predicted"/>
<accession>A0ACB7Y3F8</accession>